<dbReference type="Proteomes" id="UP000790347">
    <property type="component" value="Unassembled WGS sequence"/>
</dbReference>
<evidence type="ECO:0000313" key="1">
    <source>
        <dbReference type="EMBL" id="KAH9506892.1"/>
    </source>
</evidence>
<organism evidence="1 2">
    <name type="scientific">Dermatophagoides farinae</name>
    <name type="common">American house dust mite</name>
    <dbReference type="NCBI Taxonomy" id="6954"/>
    <lineage>
        <taxon>Eukaryota</taxon>
        <taxon>Metazoa</taxon>
        <taxon>Ecdysozoa</taxon>
        <taxon>Arthropoda</taxon>
        <taxon>Chelicerata</taxon>
        <taxon>Arachnida</taxon>
        <taxon>Acari</taxon>
        <taxon>Acariformes</taxon>
        <taxon>Sarcoptiformes</taxon>
        <taxon>Astigmata</taxon>
        <taxon>Psoroptidia</taxon>
        <taxon>Analgoidea</taxon>
        <taxon>Pyroglyphidae</taxon>
        <taxon>Dermatophagoidinae</taxon>
        <taxon>Dermatophagoides</taxon>
    </lineage>
</organism>
<dbReference type="AlphaFoldDB" id="A0A922HV76"/>
<gene>
    <name evidence="1" type="ORF">DERF_011603</name>
</gene>
<accession>A0A922HV76</accession>
<comment type="caution">
    <text evidence="1">The sequence shown here is derived from an EMBL/GenBank/DDBJ whole genome shotgun (WGS) entry which is preliminary data.</text>
</comment>
<name>A0A922HV76_DERFA</name>
<evidence type="ECO:0000313" key="2">
    <source>
        <dbReference type="Proteomes" id="UP000790347"/>
    </source>
</evidence>
<protein>
    <submittedName>
        <fullName evidence="1">Uncharacterized protein</fullName>
    </submittedName>
</protein>
<reference evidence="1" key="2">
    <citation type="journal article" date="2022" name="Res Sq">
        <title>Comparative Genomics Reveals Insights into the Divergent Evolution of Astigmatic Mites and Household Pest Adaptations.</title>
        <authorList>
            <person name="Xiong Q."/>
            <person name="Wan A.T.-Y."/>
            <person name="Liu X.-Y."/>
            <person name="Fung C.S.-H."/>
            <person name="Xiao X."/>
            <person name="Malainual N."/>
            <person name="Hou J."/>
            <person name="Wang L."/>
            <person name="Wang M."/>
            <person name="Yang K."/>
            <person name="Cui Y."/>
            <person name="Leung E."/>
            <person name="Nong W."/>
            <person name="Shin S.-K."/>
            <person name="Au S."/>
            <person name="Jeong K.Y."/>
            <person name="Chew F.T."/>
            <person name="Hui J."/>
            <person name="Leung T.F."/>
            <person name="Tungtrongchitr A."/>
            <person name="Zhong N."/>
            <person name="Liu Z."/>
            <person name="Tsui S."/>
        </authorList>
    </citation>
    <scope>NUCLEOTIDE SEQUENCE</scope>
    <source>
        <strain evidence="1">Derf</strain>
        <tissue evidence="1">Whole organism</tissue>
    </source>
</reference>
<feature type="non-terminal residue" evidence="1">
    <location>
        <position position="203"/>
    </location>
</feature>
<dbReference type="EMBL" id="ASGP02000005">
    <property type="protein sequence ID" value="KAH9506892.1"/>
    <property type="molecule type" value="Genomic_DNA"/>
</dbReference>
<reference evidence="1" key="1">
    <citation type="submission" date="2013-05" db="EMBL/GenBank/DDBJ databases">
        <authorList>
            <person name="Yim A.K.Y."/>
            <person name="Chan T.F."/>
            <person name="Ji K.M."/>
            <person name="Liu X.Y."/>
            <person name="Zhou J.W."/>
            <person name="Li R.Q."/>
            <person name="Yang K.Y."/>
            <person name="Li J."/>
            <person name="Li M."/>
            <person name="Law P.T.W."/>
            <person name="Wu Y.L."/>
            <person name="Cai Z.L."/>
            <person name="Qin H."/>
            <person name="Bao Y."/>
            <person name="Leung R.K.K."/>
            <person name="Ng P.K.S."/>
            <person name="Zou J."/>
            <person name="Zhong X.J."/>
            <person name="Ran P.X."/>
            <person name="Zhong N.S."/>
            <person name="Liu Z.G."/>
            <person name="Tsui S.K.W."/>
        </authorList>
    </citation>
    <scope>NUCLEOTIDE SEQUENCE</scope>
    <source>
        <strain evidence="1">Derf</strain>
        <tissue evidence="1">Whole organism</tissue>
    </source>
</reference>
<proteinExistence type="predicted"/>
<keyword evidence="2" id="KW-1185">Reference proteome</keyword>
<sequence length="203" mass="22238">MKIIKKFISKSNSLSIFFHIFCANNDKRPESGAVSIINFCTSRNFGFDASDTNPLITDSDVVNQAPACFIRSNANILSTIERELHASTTTWTSYPACIASNAVPWTHTCVSIPQRMIFFTSGCCCLNLSITSLVSIENCVLAIVNPSSLTVAPNPFGYCSVAITGTSNKRAARKRRDDTCTTASKYCMLDRNFSCKSQMNNAL</sequence>